<dbReference type="AlphaFoldDB" id="W2KWF7"/>
<dbReference type="Proteomes" id="UP000054423">
    <property type="component" value="Unassembled WGS sequence"/>
</dbReference>
<feature type="compositionally biased region" description="Basic and acidic residues" evidence="1">
    <location>
        <begin position="1"/>
        <end position="24"/>
    </location>
</feature>
<organism evidence="2">
    <name type="scientific">Phytophthora nicotianae</name>
    <name type="common">Potato buckeye rot agent</name>
    <name type="synonym">Phytophthora parasitica</name>
    <dbReference type="NCBI Taxonomy" id="4792"/>
    <lineage>
        <taxon>Eukaryota</taxon>
        <taxon>Sar</taxon>
        <taxon>Stramenopiles</taxon>
        <taxon>Oomycota</taxon>
        <taxon>Peronosporomycetes</taxon>
        <taxon>Peronosporales</taxon>
        <taxon>Peronosporaceae</taxon>
        <taxon>Phytophthora</taxon>
    </lineage>
</organism>
<accession>W2KWF7</accession>
<evidence type="ECO:0000256" key="1">
    <source>
        <dbReference type="SAM" id="MobiDB-lite"/>
    </source>
</evidence>
<gene>
    <name evidence="2" type="ORF">L917_12256</name>
</gene>
<proteinExistence type="predicted"/>
<dbReference type="EMBL" id="KI680699">
    <property type="protein sequence ID" value="ETL88680.1"/>
    <property type="molecule type" value="Genomic_DNA"/>
</dbReference>
<feature type="region of interest" description="Disordered" evidence="1">
    <location>
        <begin position="1"/>
        <end position="69"/>
    </location>
</feature>
<name>W2KWF7_PHYNI</name>
<reference evidence="2" key="1">
    <citation type="submission" date="2013-11" db="EMBL/GenBank/DDBJ databases">
        <title>The Genome Sequence of Phytophthora parasitica CHvinca01.</title>
        <authorList>
            <consortium name="The Broad Institute Genomics Platform"/>
            <person name="Russ C."/>
            <person name="Tyler B."/>
            <person name="Panabieres F."/>
            <person name="Shan W."/>
            <person name="Tripathy S."/>
            <person name="Grunwald N."/>
            <person name="Machado M."/>
            <person name="Johnson C.S."/>
            <person name="Arredondo F."/>
            <person name="Hong C."/>
            <person name="Coffey M."/>
            <person name="Young S.K."/>
            <person name="Zeng Q."/>
            <person name="Gargeya S."/>
            <person name="Fitzgerald M."/>
            <person name="Abouelleil A."/>
            <person name="Alvarado L."/>
            <person name="Chapman S.B."/>
            <person name="Gainer-Dewar J."/>
            <person name="Goldberg J."/>
            <person name="Griggs A."/>
            <person name="Gujja S."/>
            <person name="Hansen M."/>
            <person name="Howarth C."/>
            <person name="Imamovic A."/>
            <person name="Ireland A."/>
            <person name="Larimer J."/>
            <person name="McCowan C."/>
            <person name="Murphy C."/>
            <person name="Pearson M."/>
            <person name="Poon T.W."/>
            <person name="Priest M."/>
            <person name="Roberts A."/>
            <person name="Saif S."/>
            <person name="Shea T."/>
            <person name="Sykes S."/>
            <person name="Wortman J."/>
            <person name="Nusbaum C."/>
            <person name="Birren B."/>
        </authorList>
    </citation>
    <scope>NUCLEOTIDE SEQUENCE [LARGE SCALE GENOMIC DNA]</scope>
    <source>
        <strain evidence="2">CHvinca01</strain>
    </source>
</reference>
<protein>
    <submittedName>
        <fullName evidence="2">Uncharacterized protein</fullName>
    </submittedName>
</protein>
<sequence length="69" mass="8053">MGERPHECQALRPSRDAGHGTQLRDRHRLLRSSVCLHGRRHRSRSHSHDRGRLGLSPHYELHSRVSRTC</sequence>
<evidence type="ECO:0000313" key="2">
    <source>
        <dbReference type="EMBL" id="ETL88680.1"/>
    </source>
</evidence>